<evidence type="ECO:0000313" key="2">
    <source>
        <dbReference type="Proteomes" id="UP000324222"/>
    </source>
</evidence>
<proteinExistence type="predicted"/>
<organism evidence="1 2">
    <name type="scientific">Portunus trituberculatus</name>
    <name type="common">Swimming crab</name>
    <name type="synonym">Neptunus trituberculatus</name>
    <dbReference type="NCBI Taxonomy" id="210409"/>
    <lineage>
        <taxon>Eukaryota</taxon>
        <taxon>Metazoa</taxon>
        <taxon>Ecdysozoa</taxon>
        <taxon>Arthropoda</taxon>
        <taxon>Crustacea</taxon>
        <taxon>Multicrustacea</taxon>
        <taxon>Malacostraca</taxon>
        <taxon>Eumalacostraca</taxon>
        <taxon>Eucarida</taxon>
        <taxon>Decapoda</taxon>
        <taxon>Pleocyemata</taxon>
        <taxon>Brachyura</taxon>
        <taxon>Eubrachyura</taxon>
        <taxon>Portunoidea</taxon>
        <taxon>Portunidae</taxon>
        <taxon>Portuninae</taxon>
        <taxon>Portunus</taxon>
    </lineage>
</organism>
<protein>
    <submittedName>
        <fullName evidence="1">Uncharacterized protein</fullName>
    </submittedName>
</protein>
<gene>
    <name evidence="1" type="ORF">E2C01_023380</name>
</gene>
<dbReference type="EMBL" id="VSRR010002197">
    <property type="protein sequence ID" value="MPC30121.1"/>
    <property type="molecule type" value="Genomic_DNA"/>
</dbReference>
<evidence type="ECO:0000313" key="1">
    <source>
        <dbReference type="EMBL" id="MPC30121.1"/>
    </source>
</evidence>
<dbReference type="AlphaFoldDB" id="A0A5B7E7U6"/>
<name>A0A5B7E7U6_PORTR</name>
<accession>A0A5B7E7U6</accession>
<dbReference type="Proteomes" id="UP000324222">
    <property type="component" value="Unassembled WGS sequence"/>
</dbReference>
<comment type="caution">
    <text evidence="1">The sequence shown here is derived from an EMBL/GenBank/DDBJ whole genome shotgun (WGS) entry which is preliminary data.</text>
</comment>
<sequence>MGEESLRDARLNSLTPPTLPPIQHPPPHVLCNGHQLLPFVSWPLRGCQRPLEDCTHPYRHSTSSPARPPEWGVCGAGLGRVLVERRGVGWVLVRADQGVVGVWIMVWVSFGILVSGWDEAPTVGLASTKTRRSRPLPHKRAAHRLRPTFKPPKGQPLRDNLPGRAKNVCQGVMHLN</sequence>
<keyword evidence="2" id="KW-1185">Reference proteome</keyword>
<reference evidence="1 2" key="1">
    <citation type="submission" date="2019-05" db="EMBL/GenBank/DDBJ databases">
        <title>Another draft genome of Portunus trituberculatus and its Hox gene families provides insights of decapod evolution.</title>
        <authorList>
            <person name="Jeong J.-H."/>
            <person name="Song I."/>
            <person name="Kim S."/>
            <person name="Choi T."/>
            <person name="Kim D."/>
            <person name="Ryu S."/>
            <person name="Kim W."/>
        </authorList>
    </citation>
    <scope>NUCLEOTIDE SEQUENCE [LARGE SCALE GENOMIC DNA]</scope>
    <source>
        <tissue evidence="1">Muscle</tissue>
    </source>
</reference>